<name>A0A381R865_9ZZZZ</name>
<sequence length="257" mass="29879">VINQTCPVNEIIVIDDGSKDGTYDLVKRDFPQVILIHQENKGVSTARNVGIKLAKSKWIAFLDSDDEWLPKKVEKQINLLNTNFSYKICHTDEVWIRNQIRVNPMKKHRKYGGDIYNKCLPLCIISPSSIIIHKDIFNDVGLFDESLPVCEDYDMWLRICSKYSVLYLDQELINKFGGHDDQLSKKYWGMDLYRVIALEKMIDNPNINNKDRMATINMAINKVKILQKGYIKHDHKKEAQEMSTKLIKLASLNENYI</sequence>
<organism evidence="2">
    <name type="scientific">marine metagenome</name>
    <dbReference type="NCBI Taxonomy" id="408172"/>
    <lineage>
        <taxon>unclassified sequences</taxon>
        <taxon>metagenomes</taxon>
        <taxon>ecological metagenomes</taxon>
    </lineage>
</organism>
<dbReference type="PANTHER" id="PTHR43685:SF2">
    <property type="entry name" value="GLYCOSYLTRANSFERASE 2-LIKE DOMAIN-CONTAINING PROTEIN"/>
    <property type="match status" value="1"/>
</dbReference>
<dbReference type="AlphaFoldDB" id="A0A381R865"/>
<dbReference type="InterPro" id="IPR050834">
    <property type="entry name" value="Glycosyltransf_2"/>
</dbReference>
<gene>
    <name evidence="2" type="ORF">METZ01_LOCUS39932</name>
</gene>
<proteinExistence type="predicted"/>
<evidence type="ECO:0000313" key="2">
    <source>
        <dbReference type="EMBL" id="SUZ87078.1"/>
    </source>
</evidence>
<dbReference type="PANTHER" id="PTHR43685">
    <property type="entry name" value="GLYCOSYLTRANSFERASE"/>
    <property type="match status" value="1"/>
</dbReference>
<evidence type="ECO:0000259" key="1">
    <source>
        <dbReference type="Pfam" id="PF00535"/>
    </source>
</evidence>
<dbReference type="InterPro" id="IPR029044">
    <property type="entry name" value="Nucleotide-diphossugar_trans"/>
</dbReference>
<dbReference type="Gene3D" id="3.90.550.10">
    <property type="entry name" value="Spore Coat Polysaccharide Biosynthesis Protein SpsA, Chain A"/>
    <property type="match status" value="1"/>
</dbReference>
<dbReference type="EMBL" id="UINC01001708">
    <property type="protein sequence ID" value="SUZ87078.1"/>
    <property type="molecule type" value="Genomic_DNA"/>
</dbReference>
<dbReference type="Pfam" id="PF00535">
    <property type="entry name" value="Glycos_transf_2"/>
    <property type="match status" value="1"/>
</dbReference>
<dbReference type="InterPro" id="IPR001173">
    <property type="entry name" value="Glyco_trans_2-like"/>
</dbReference>
<feature type="domain" description="Glycosyltransferase 2-like" evidence="1">
    <location>
        <begin position="1"/>
        <end position="137"/>
    </location>
</feature>
<feature type="non-terminal residue" evidence="2">
    <location>
        <position position="1"/>
    </location>
</feature>
<accession>A0A381R865</accession>
<reference evidence="2" key="1">
    <citation type="submission" date="2018-05" db="EMBL/GenBank/DDBJ databases">
        <authorList>
            <person name="Lanie J.A."/>
            <person name="Ng W.-L."/>
            <person name="Kazmierczak K.M."/>
            <person name="Andrzejewski T.M."/>
            <person name="Davidsen T.M."/>
            <person name="Wayne K.J."/>
            <person name="Tettelin H."/>
            <person name="Glass J.I."/>
            <person name="Rusch D."/>
            <person name="Podicherti R."/>
            <person name="Tsui H.-C.T."/>
            <person name="Winkler M.E."/>
        </authorList>
    </citation>
    <scope>NUCLEOTIDE SEQUENCE</scope>
</reference>
<protein>
    <recommendedName>
        <fullName evidence="1">Glycosyltransferase 2-like domain-containing protein</fullName>
    </recommendedName>
</protein>
<dbReference type="SUPFAM" id="SSF53448">
    <property type="entry name" value="Nucleotide-diphospho-sugar transferases"/>
    <property type="match status" value="1"/>
</dbReference>